<dbReference type="CDD" id="cd12162">
    <property type="entry name" value="2-Hacid_dh_4"/>
    <property type="match status" value="1"/>
</dbReference>
<dbReference type="InterPro" id="IPR006139">
    <property type="entry name" value="D-isomer_2_OHA_DH_cat_dom"/>
</dbReference>
<gene>
    <name evidence="7" type="ORF">SAMN03080615_02340</name>
</gene>
<keyword evidence="8" id="KW-1185">Reference proteome</keyword>
<dbReference type="STRING" id="355243.SAMN03080615_02340"/>
<proteinExistence type="inferred from homology"/>
<evidence type="ECO:0000256" key="4">
    <source>
        <dbReference type="RuleBase" id="RU003719"/>
    </source>
</evidence>
<dbReference type="OrthoDB" id="9805416at2"/>
<dbReference type="Pfam" id="PF02826">
    <property type="entry name" value="2-Hacid_dh_C"/>
    <property type="match status" value="1"/>
</dbReference>
<dbReference type="Proteomes" id="UP000198749">
    <property type="component" value="Unassembled WGS sequence"/>
</dbReference>
<feature type="domain" description="D-isomer specific 2-hydroxyacid dehydrogenase catalytic" evidence="5">
    <location>
        <begin position="27"/>
        <end position="316"/>
    </location>
</feature>
<keyword evidence="3" id="KW-0520">NAD</keyword>
<dbReference type="SUPFAM" id="SSF52283">
    <property type="entry name" value="Formate/glycerate dehydrogenase catalytic domain-like"/>
    <property type="match status" value="1"/>
</dbReference>
<sequence>MKAVFLDLQSLDCDDLDLAALKAEFSHFHPYPATAPQQIAKRVAGADVVIVNKVVLDRETLSAATQLKHICIAATGTNNVDLQAASELGITVSNCQAYGTASVSQHVMALMLALHTNLIAYNQAARDGRWGRAEQFCLLDYPIQELSGKTLGIVGYGNLGAGVAQLAGAFGMNVVVAQRIGGDTVGGRLAMEELLPQVDVLSLHCPLTEQTRDLIDADAIEQMKTGAFLINASRGGIVNETDLADALRRGKLAGAATDVLSEEPPVNGNPLLADDIPNLIITPHSAWGSIQARQRIVDQMTETIVGLKAGEPIRVVN</sequence>
<evidence type="ECO:0000313" key="7">
    <source>
        <dbReference type="EMBL" id="SEQ67970.1"/>
    </source>
</evidence>
<dbReference type="InterPro" id="IPR029753">
    <property type="entry name" value="D-isomer_DH_CS"/>
</dbReference>
<evidence type="ECO:0000256" key="2">
    <source>
        <dbReference type="ARBA" id="ARBA00023002"/>
    </source>
</evidence>
<dbReference type="InterPro" id="IPR006140">
    <property type="entry name" value="D-isomer_DH_NAD-bd"/>
</dbReference>
<comment type="similarity">
    <text evidence="1 4">Belongs to the D-isomer specific 2-hydroxyacid dehydrogenase family.</text>
</comment>
<dbReference type="PANTHER" id="PTHR43761">
    <property type="entry name" value="D-ISOMER SPECIFIC 2-HYDROXYACID DEHYDROGENASE FAMILY PROTEIN (AFU_ORTHOLOGUE AFUA_1G13630)"/>
    <property type="match status" value="1"/>
</dbReference>
<protein>
    <submittedName>
        <fullName evidence="7">Glycerate dehydrogenase</fullName>
    </submittedName>
</protein>
<evidence type="ECO:0000259" key="5">
    <source>
        <dbReference type="Pfam" id="PF00389"/>
    </source>
</evidence>
<evidence type="ECO:0000259" key="6">
    <source>
        <dbReference type="Pfam" id="PF02826"/>
    </source>
</evidence>
<dbReference type="NCBIfam" id="NF005069">
    <property type="entry name" value="PRK06487.1"/>
    <property type="match status" value="1"/>
</dbReference>
<dbReference type="PANTHER" id="PTHR43761:SF1">
    <property type="entry name" value="D-ISOMER SPECIFIC 2-HYDROXYACID DEHYDROGENASE CATALYTIC DOMAIN-CONTAINING PROTEIN-RELATED"/>
    <property type="match status" value="1"/>
</dbReference>
<evidence type="ECO:0000256" key="1">
    <source>
        <dbReference type="ARBA" id="ARBA00005854"/>
    </source>
</evidence>
<organism evidence="7 8">
    <name type="scientific">Amphritea atlantica</name>
    <dbReference type="NCBI Taxonomy" id="355243"/>
    <lineage>
        <taxon>Bacteria</taxon>
        <taxon>Pseudomonadati</taxon>
        <taxon>Pseudomonadota</taxon>
        <taxon>Gammaproteobacteria</taxon>
        <taxon>Oceanospirillales</taxon>
        <taxon>Oceanospirillaceae</taxon>
        <taxon>Amphritea</taxon>
    </lineage>
</organism>
<dbReference type="AlphaFoldDB" id="A0A1H9I021"/>
<dbReference type="EMBL" id="FOGB01000006">
    <property type="protein sequence ID" value="SEQ67970.1"/>
    <property type="molecule type" value="Genomic_DNA"/>
</dbReference>
<reference evidence="8" key="1">
    <citation type="submission" date="2016-10" db="EMBL/GenBank/DDBJ databases">
        <authorList>
            <person name="Varghese N."/>
            <person name="Submissions S."/>
        </authorList>
    </citation>
    <scope>NUCLEOTIDE SEQUENCE [LARGE SCALE GENOMIC DNA]</scope>
    <source>
        <strain evidence="8">DSM 18887</strain>
    </source>
</reference>
<dbReference type="Gene3D" id="3.40.50.720">
    <property type="entry name" value="NAD(P)-binding Rossmann-like Domain"/>
    <property type="match status" value="2"/>
</dbReference>
<dbReference type="SUPFAM" id="SSF51735">
    <property type="entry name" value="NAD(P)-binding Rossmann-fold domains"/>
    <property type="match status" value="1"/>
</dbReference>
<dbReference type="GO" id="GO:0016616">
    <property type="term" value="F:oxidoreductase activity, acting on the CH-OH group of donors, NAD or NADP as acceptor"/>
    <property type="evidence" value="ECO:0007669"/>
    <property type="project" value="InterPro"/>
</dbReference>
<dbReference type="InterPro" id="IPR036291">
    <property type="entry name" value="NAD(P)-bd_dom_sf"/>
</dbReference>
<name>A0A1H9I021_9GAMM</name>
<accession>A0A1H9I021</accession>
<evidence type="ECO:0000313" key="8">
    <source>
        <dbReference type="Proteomes" id="UP000198749"/>
    </source>
</evidence>
<dbReference type="PROSITE" id="PS00671">
    <property type="entry name" value="D_2_HYDROXYACID_DH_3"/>
    <property type="match status" value="1"/>
</dbReference>
<keyword evidence="2 4" id="KW-0560">Oxidoreductase</keyword>
<dbReference type="InterPro" id="IPR050418">
    <property type="entry name" value="D-iso_2-hydroxyacid_DH_PdxB"/>
</dbReference>
<feature type="domain" description="D-isomer specific 2-hydroxyacid dehydrogenase NAD-binding" evidence="6">
    <location>
        <begin position="108"/>
        <end position="286"/>
    </location>
</feature>
<dbReference type="RefSeq" id="WP_091358224.1">
    <property type="nucleotide sequence ID" value="NZ_AP025284.1"/>
</dbReference>
<evidence type="ECO:0000256" key="3">
    <source>
        <dbReference type="ARBA" id="ARBA00023027"/>
    </source>
</evidence>
<dbReference type="Pfam" id="PF00389">
    <property type="entry name" value="2-Hacid_dh"/>
    <property type="match status" value="1"/>
</dbReference>
<dbReference type="GO" id="GO:0051287">
    <property type="term" value="F:NAD binding"/>
    <property type="evidence" value="ECO:0007669"/>
    <property type="project" value="InterPro"/>
</dbReference>